<comment type="pathway">
    <text evidence="3">Lipid metabolism; fatty acid beta-oxidation.</text>
</comment>
<dbReference type="InterPro" id="IPR045851">
    <property type="entry name" value="AMP-bd_C_sf"/>
</dbReference>
<dbReference type="HOGENOM" id="CLU_000022_59_7_5"/>
<dbReference type="GO" id="GO:0016020">
    <property type="term" value="C:membrane"/>
    <property type="evidence" value="ECO:0007669"/>
    <property type="project" value="UniProtKB-SubCell"/>
</dbReference>
<sequence length="553" mass="58935">MSAPVTATMHPTAPDWPPEFVERYVSAGFWRSETFGGVLKTVAGRMGAQIALVDGDRRLSFEELDRSVDELAAGFAGLGLGKGDVVVVQLPNRAAFVEVVFALFRLGSVPVFALPAHRSVEIGAFCSFTGAKAYIVADVVGGFDYRELAADIRARAPSLAHVIVDGEPGPFLALDGLRRPPVDLPAIDAGDLACFQLSGGTTGIPKLIARRHRDYLYNVRASVEACDFNERTVYLAALPMGHNFPMACPGFLGTLLAGGRVVVTDRPTPDVCFDLIARENVTATALVPPLAMVWLDVAEMTKPQVPSLRILQVGGAKLGHEAARRVAPALGCRLQQVFGMAEGLICFTAPEDPDDVVLNTQGKPMSTADEVRIVDGDGNDVPDGVTGHLLTRGPYTIRGYFGLSEQNAASFTPDGFYRSGDLVRRVAGGQLVVEGRDTDQINRGGEKIAAEEVENFLLGHEGVLDVAVVGLPDGYLGERTCAFVLPRSSRPTPNDLRMFLKASGLAAFKIPDRFEFLDSFPTTGVGKISRKTLRETLKAMHSGAGAASAAAAE</sequence>
<dbReference type="Gene3D" id="3.40.50.980">
    <property type="match status" value="2"/>
</dbReference>
<evidence type="ECO:0000256" key="10">
    <source>
        <dbReference type="ARBA" id="ARBA00051915"/>
    </source>
</evidence>
<feature type="domain" description="AMP-dependent synthetase/ligase" evidence="13">
    <location>
        <begin position="42"/>
        <end position="401"/>
    </location>
</feature>
<dbReference type="GO" id="GO:0004467">
    <property type="term" value="F:long-chain fatty acid-CoA ligase activity"/>
    <property type="evidence" value="ECO:0007669"/>
    <property type="project" value="UniProtKB-EC"/>
</dbReference>
<proteinExistence type="inferred from homology"/>
<evidence type="ECO:0000256" key="11">
    <source>
        <dbReference type="ARBA" id="ARBA00066616"/>
    </source>
</evidence>
<dbReference type="EC" id="6.2.1.44" evidence="11"/>
<keyword evidence="16" id="KW-1185">Reference proteome</keyword>
<dbReference type="PANTHER" id="PTHR43767">
    <property type="entry name" value="LONG-CHAIN-FATTY-ACID--COA LIGASE"/>
    <property type="match status" value="1"/>
</dbReference>
<dbReference type="Pfam" id="PF00501">
    <property type="entry name" value="AMP-binding"/>
    <property type="match status" value="1"/>
</dbReference>
<dbReference type="KEGG" id="ali:AZOLI_p20159"/>
<evidence type="ECO:0000256" key="5">
    <source>
        <dbReference type="ARBA" id="ARBA00022598"/>
    </source>
</evidence>
<dbReference type="FunFam" id="3.30.300.30:FF:000008">
    <property type="entry name" value="2,3-dihydroxybenzoate-AMP ligase"/>
    <property type="match status" value="1"/>
</dbReference>
<dbReference type="EMBL" id="FQ311870">
    <property type="protein sequence ID" value="CBS89333.1"/>
    <property type="molecule type" value="Genomic_DNA"/>
</dbReference>
<dbReference type="GO" id="GO:0016779">
    <property type="term" value="F:nucleotidyltransferase activity"/>
    <property type="evidence" value="ECO:0007669"/>
    <property type="project" value="UniProtKB-KW"/>
</dbReference>
<dbReference type="InterPro" id="IPR020845">
    <property type="entry name" value="AMP-binding_CS"/>
</dbReference>
<evidence type="ECO:0000259" key="14">
    <source>
        <dbReference type="Pfam" id="PF13193"/>
    </source>
</evidence>
<organism evidence="15 16">
    <name type="scientific">Azospirillum lipoferum (strain 4B)</name>
    <dbReference type="NCBI Taxonomy" id="862719"/>
    <lineage>
        <taxon>Bacteria</taxon>
        <taxon>Pseudomonadati</taxon>
        <taxon>Pseudomonadota</taxon>
        <taxon>Alphaproteobacteria</taxon>
        <taxon>Rhodospirillales</taxon>
        <taxon>Azospirillaceae</taxon>
        <taxon>Azospirillum</taxon>
    </lineage>
</organism>
<name>G7ZD66_AZOL4</name>
<evidence type="ECO:0000256" key="9">
    <source>
        <dbReference type="ARBA" id="ARBA00042773"/>
    </source>
</evidence>
<keyword evidence="6" id="KW-0472">Membrane</keyword>
<dbReference type="Gene3D" id="2.30.38.10">
    <property type="entry name" value="Luciferase, Domain 3"/>
    <property type="match status" value="1"/>
</dbReference>
<dbReference type="InterPro" id="IPR050237">
    <property type="entry name" value="ATP-dep_AMP-bd_enzyme"/>
</dbReference>
<dbReference type="OrthoDB" id="9803968at2"/>
<feature type="domain" description="AMP-binding enzyme C-terminal" evidence="14">
    <location>
        <begin position="452"/>
        <end position="527"/>
    </location>
</feature>
<dbReference type="PANTHER" id="PTHR43767:SF8">
    <property type="entry name" value="LONG-CHAIN-FATTY-ACID--COA LIGASE"/>
    <property type="match status" value="1"/>
</dbReference>
<accession>G7ZD66</accession>
<protein>
    <recommendedName>
        <fullName evidence="12">3-methylmercaptopropionyl-CoA ligase</fullName>
        <ecNumber evidence="7">6.2.1.3</ecNumber>
        <ecNumber evidence="11">6.2.1.44</ecNumber>
    </recommendedName>
    <alternativeName>
        <fullName evidence="9">Long-chain acyl-CoA synthetase</fullName>
    </alternativeName>
    <alternativeName>
        <fullName evidence="8">Long-chain-fatty-acid--CoA ligase</fullName>
    </alternativeName>
</protein>
<dbReference type="InterPro" id="IPR025110">
    <property type="entry name" value="AMP-bd_C"/>
</dbReference>
<evidence type="ECO:0000256" key="8">
    <source>
        <dbReference type="ARBA" id="ARBA00039545"/>
    </source>
</evidence>
<evidence type="ECO:0000256" key="4">
    <source>
        <dbReference type="ARBA" id="ARBA00006432"/>
    </source>
</evidence>
<dbReference type="PROSITE" id="PS00455">
    <property type="entry name" value="AMP_BINDING"/>
    <property type="match status" value="1"/>
</dbReference>
<geneLocation type="plasmid" evidence="15 16">
    <name>AZO_p2</name>
</geneLocation>
<dbReference type="SUPFAM" id="SSF56801">
    <property type="entry name" value="Acetyl-CoA synthetase-like"/>
    <property type="match status" value="1"/>
</dbReference>
<dbReference type="InterPro" id="IPR000873">
    <property type="entry name" value="AMP-dep_synth/lig_dom"/>
</dbReference>
<dbReference type="Proteomes" id="UP000005667">
    <property type="component" value="Plasmid AZO_p2"/>
</dbReference>
<dbReference type="CDD" id="cd05920">
    <property type="entry name" value="23DHB-AMP_lg"/>
    <property type="match status" value="1"/>
</dbReference>
<evidence type="ECO:0000256" key="6">
    <source>
        <dbReference type="ARBA" id="ARBA00023136"/>
    </source>
</evidence>
<evidence type="ECO:0000313" key="16">
    <source>
        <dbReference type="Proteomes" id="UP000005667"/>
    </source>
</evidence>
<keyword evidence="5 15" id="KW-0436">Ligase</keyword>
<evidence type="ECO:0000256" key="1">
    <source>
        <dbReference type="ARBA" id="ARBA00004170"/>
    </source>
</evidence>
<comment type="pathway">
    <text evidence="2">Siderophore biosynthesis.</text>
</comment>
<evidence type="ECO:0000256" key="12">
    <source>
        <dbReference type="ARBA" id="ARBA00067668"/>
    </source>
</evidence>
<dbReference type="RefSeq" id="WP_014188753.1">
    <property type="nucleotide sequence ID" value="NC_016586.1"/>
</dbReference>
<comment type="catalytic activity">
    <reaction evidence="10">
        <text>3-(methylsulfanyl)propanoate + ATP + CoA = 3-(methylsulfanyl)propanoyl-CoA + AMP + diphosphate</text>
        <dbReference type="Rhea" id="RHEA:43052"/>
        <dbReference type="ChEBI" id="CHEBI:30616"/>
        <dbReference type="ChEBI" id="CHEBI:33019"/>
        <dbReference type="ChEBI" id="CHEBI:49016"/>
        <dbReference type="ChEBI" id="CHEBI:57287"/>
        <dbReference type="ChEBI" id="CHEBI:82815"/>
        <dbReference type="ChEBI" id="CHEBI:456215"/>
        <dbReference type="EC" id="6.2.1.44"/>
    </reaction>
    <physiologicalReaction direction="left-to-right" evidence="10">
        <dbReference type="Rhea" id="RHEA:43053"/>
    </physiologicalReaction>
</comment>
<evidence type="ECO:0000256" key="2">
    <source>
        <dbReference type="ARBA" id="ARBA00004924"/>
    </source>
</evidence>
<dbReference type="Pfam" id="PF13193">
    <property type="entry name" value="AMP-binding_C"/>
    <property type="match status" value="1"/>
</dbReference>
<evidence type="ECO:0000259" key="13">
    <source>
        <dbReference type="Pfam" id="PF00501"/>
    </source>
</evidence>
<keyword evidence="15" id="KW-0548">Nucleotidyltransferase</keyword>
<evidence type="ECO:0000313" key="15">
    <source>
        <dbReference type="EMBL" id="CBS89333.1"/>
    </source>
</evidence>
<comment type="subcellular location">
    <subcellularLocation>
        <location evidence="1">Membrane</location>
        <topology evidence="1">Peripheral membrane protein</topology>
    </subcellularLocation>
</comment>
<evidence type="ECO:0000256" key="3">
    <source>
        <dbReference type="ARBA" id="ARBA00005005"/>
    </source>
</evidence>
<dbReference type="AlphaFoldDB" id="G7ZD66"/>
<keyword evidence="15" id="KW-0808">Transferase</keyword>
<keyword evidence="15" id="KW-0614">Plasmid</keyword>
<gene>
    <name evidence="15" type="primary">pchD</name>
    <name evidence="15" type="ordered locus">AZOLI_p20159</name>
</gene>
<reference evidence="16" key="1">
    <citation type="journal article" date="2011" name="PLoS Genet.">
        <title>Azospirillum genomes reveal transition of bacteria from aquatic to terrestrial environments.</title>
        <authorList>
            <person name="Wisniewski-Dye F."/>
            <person name="Borziak K."/>
            <person name="Khalsa-Moyers G."/>
            <person name="Alexandre G."/>
            <person name="Sukharnikov L.O."/>
            <person name="Wuichet K."/>
            <person name="Hurst G.B."/>
            <person name="McDonald W.H."/>
            <person name="Robertson J.S."/>
            <person name="Barbe V."/>
            <person name="Calteau A."/>
            <person name="Rouy Z."/>
            <person name="Mangenot S."/>
            <person name="Prigent-Combaret C."/>
            <person name="Normand P."/>
            <person name="Boyer M."/>
            <person name="Siguier P."/>
            <person name="Dessaux Y."/>
            <person name="Elmerich C."/>
            <person name="Condemine G."/>
            <person name="Krishnen G."/>
            <person name="Kennedy I."/>
            <person name="Paterson A.H."/>
            <person name="Gonzalez V."/>
            <person name="Mavingui P."/>
            <person name="Zhulin I.B."/>
        </authorList>
    </citation>
    <scope>NUCLEOTIDE SEQUENCE [LARGE SCALE GENOMIC DNA]</scope>
    <source>
        <strain evidence="16">4B</strain>
    </source>
</reference>
<evidence type="ECO:0000256" key="7">
    <source>
        <dbReference type="ARBA" id="ARBA00026121"/>
    </source>
</evidence>
<dbReference type="FunFam" id="2.30.38.10:FF:000003">
    <property type="entry name" value="Vibriobactin-specific 2,3-dihydroxybenzoate-AMP ligase"/>
    <property type="match status" value="1"/>
</dbReference>
<dbReference type="Gene3D" id="3.30.300.30">
    <property type="match status" value="1"/>
</dbReference>
<dbReference type="EC" id="6.2.1.3" evidence="7"/>
<comment type="similarity">
    <text evidence="4">Belongs to the ATP-dependent AMP-binding enzyme family.</text>
</comment>